<protein>
    <recommendedName>
        <fullName evidence="13">FAM69 N-terminal domain-containing protein</fullName>
    </recommendedName>
</protein>
<dbReference type="SUPFAM" id="SSF47473">
    <property type="entry name" value="EF-hand"/>
    <property type="match status" value="1"/>
</dbReference>
<keyword evidence="8" id="KW-1015">Disulfide bond</keyword>
<evidence type="ECO:0000256" key="3">
    <source>
        <dbReference type="ARBA" id="ARBA00022692"/>
    </source>
</evidence>
<dbReference type="InterPro" id="IPR022049">
    <property type="entry name" value="FAM69_kinase_dom"/>
</dbReference>
<dbReference type="PANTHER" id="PTHR21093:SF6">
    <property type="entry name" value="EF-HAND DOMAIN-CONTAINING PROTEIN"/>
    <property type="match status" value="1"/>
</dbReference>
<evidence type="ECO:0000256" key="5">
    <source>
        <dbReference type="ARBA" id="ARBA00022968"/>
    </source>
</evidence>
<evidence type="ECO:0000259" key="11">
    <source>
        <dbReference type="Pfam" id="PF14875"/>
    </source>
</evidence>
<dbReference type="Pfam" id="PF12260">
    <property type="entry name" value="PIP49_C"/>
    <property type="match status" value="1"/>
</dbReference>
<name>A0A0B6Y0H3_9EUPU</name>
<gene>
    <name evidence="12" type="primary">ORF7197</name>
</gene>
<evidence type="ECO:0000259" key="10">
    <source>
        <dbReference type="Pfam" id="PF12260"/>
    </source>
</evidence>
<evidence type="ECO:0000256" key="9">
    <source>
        <dbReference type="SAM" id="Phobius"/>
    </source>
</evidence>
<dbReference type="Pfam" id="PF14875">
    <property type="entry name" value="PIP49_N"/>
    <property type="match status" value="1"/>
</dbReference>
<evidence type="ECO:0000256" key="1">
    <source>
        <dbReference type="ARBA" id="ARBA00004648"/>
    </source>
</evidence>
<keyword evidence="5" id="KW-0735">Signal-anchor</keyword>
<proteinExistence type="inferred from homology"/>
<dbReference type="InterPro" id="IPR029244">
    <property type="entry name" value="FAM69_N"/>
</dbReference>
<evidence type="ECO:0000256" key="2">
    <source>
        <dbReference type="ARBA" id="ARBA00006338"/>
    </source>
</evidence>
<dbReference type="InterPro" id="IPR011992">
    <property type="entry name" value="EF-hand-dom_pair"/>
</dbReference>
<evidence type="ECO:0000256" key="8">
    <source>
        <dbReference type="ARBA" id="ARBA00023157"/>
    </source>
</evidence>
<keyword evidence="4" id="KW-0256">Endoplasmic reticulum</keyword>
<keyword evidence="6 9" id="KW-1133">Transmembrane helix</keyword>
<dbReference type="GO" id="GO:0005789">
    <property type="term" value="C:endoplasmic reticulum membrane"/>
    <property type="evidence" value="ECO:0007669"/>
    <property type="project" value="UniProtKB-SubCell"/>
</dbReference>
<evidence type="ECO:0000313" key="12">
    <source>
        <dbReference type="EMBL" id="CEK49296.1"/>
    </source>
</evidence>
<comment type="subcellular location">
    <subcellularLocation>
        <location evidence="1">Endoplasmic reticulum membrane</location>
        <topology evidence="1">Single-pass type II membrane protein</topology>
    </subcellularLocation>
</comment>
<evidence type="ECO:0000256" key="4">
    <source>
        <dbReference type="ARBA" id="ARBA00022824"/>
    </source>
</evidence>
<sequence>MRVIHRVRCPHAIKNCFYQAPAFTVTVVRTCQRYAYILLGAMFFMLFVWWSTLDSSECDGPEVVEHVCQVYNEKYTTGNLCHELCVTKQLDLHSCYSYKDDLKRYRVDDIIFKVVDNPNLVFKEERIEEGLTSAEFLQQVKDLLLYELGHPNTDLLLKQLVLDFDINQDGKINLGEAQNMWWVLIQPNFLNFYIFQDSVSIPHLNGTCGGISVWYYLYLMEGTSLYRKTTPWPISIFTSNFYRWTLPHWSLRAKVMLSLVELVEEMYEKDGVRYHLCNVNGLSLYHHSSYEVAITDDTMLLSSQQIHNRLSNITCHYAHDCILTPQCQTSCEFSSRQCTDRIIRPTIAVVCDVMIDYLLFDTPKEIKVSLNRAITRCQSISVYTQQLDLVHSLLILDLKSILWNYIQNKLK</sequence>
<feature type="domain" description="FAM69 N-terminal" evidence="11">
    <location>
        <begin position="34"/>
        <end position="106"/>
    </location>
</feature>
<evidence type="ECO:0008006" key="13">
    <source>
        <dbReference type="Google" id="ProtNLM"/>
    </source>
</evidence>
<dbReference type="EMBL" id="HACG01002431">
    <property type="protein sequence ID" value="CEK49296.1"/>
    <property type="molecule type" value="Transcribed_RNA"/>
</dbReference>
<keyword evidence="3 9" id="KW-0812">Transmembrane</keyword>
<organism evidence="12">
    <name type="scientific">Arion vulgaris</name>
    <dbReference type="NCBI Taxonomy" id="1028688"/>
    <lineage>
        <taxon>Eukaryota</taxon>
        <taxon>Metazoa</taxon>
        <taxon>Spiralia</taxon>
        <taxon>Lophotrochozoa</taxon>
        <taxon>Mollusca</taxon>
        <taxon>Gastropoda</taxon>
        <taxon>Heterobranchia</taxon>
        <taxon>Euthyneura</taxon>
        <taxon>Panpulmonata</taxon>
        <taxon>Eupulmonata</taxon>
        <taxon>Stylommatophora</taxon>
        <taxon>Helicina</taxon>
        <taxon>Arionoidea</taxon>
        <taxon>Arionidae</taxon>
        <taxon>Arion</taxon>
    </lineage>
</organism>
<feature type="transmembrane region" description="Helical" evidence="9">
    <location>
        <begin position="34"/>
        <end position="52"/>
    </location>
</feature>
<evidence type="ECO:0000256" key="6">
    <source>
        <dbReference type="ARBA" id="ARBA00022989"/>
    </source>
</evidence>
<evidence type="ECO:0000256" key="7">
    <source>
        <dbReference type="ARBA" id="ARBA00023136"/>
    </source>
</evidence>
<dbReference type="AlphaFoldDB" id="A0A0B6Y0H3"/>
<dbReference type="PANTHER" id="PTHR21093">
    <property type="entry name" value="DIVERGENT PROTEIN KINASE DOMAIN 1C-RELATED"/>
    <property type="match status" value="1"/>
</dbReference>
<accession>A0A0B6Y0H3</accession>
<feature type="domain" description="FAM69 protein-kinase" evidence="10">
    <location>
        <begin position="180"/>
        <end position="378"/>
    </location>
</feature>
<keyword evidence="7 9" id="KW-0472">Membrane</keyword>
<reference evidence="12" key="1">
    <citation type="submission" date="2014-12" db="EMBL/GenBank/DDBJ databases">
        <title>Insight into the proteome of Arion vulgaris.</title>
        <authorList>
            <person name="Aradska J."/>
            <person name="Bulat T."/>
            <person name="Smidak R."/>
            <person name="Sarate P."/>
            <person name="Gangsoo J."/>
            <person name="Sialana F."/>
            <person name="Bilban M."/>
            <person name="Lubec G."/>
        </authorList>
    </citation>
    <scope>NUCLEOTIDE SEQUENCE</scope>
    <source>
        <tissue evidence="12">Skin</tissue>
    </source>
</reference>
<comment type="similarity">
    <text evidence="2">Belongs to the DIPK family.</text>
</comment>